<protein>
    <submittedName>
        <fullName evidence="2">Uncharacterized protein</fullName>
    </submittedName>
</protein>
<evidence type="ECO:0000256" key="1">
    <source>
        <dbReference type="SAM" id="MobiDB-lite"/>
    </source>
</evidence>
<reference evidence="2 3" key="1">
    <citation type="submission" date="2018-05" db="EMBL/GenBank/DDBJ databases">
        <title>Streptomyces venezuelae.</title>
        <authorList>
            <person name="Kim W."/>
            <person name="Lee N."/>
            <person name="Cho B.-K."/>
        </authorList>
    </citation>
    <scope>NUCLEOTIDE SEQUENCE [LARGE SCALE GENOMIC DNA]</scope>
    <source>
        <strain evidence="2 3">ATCC 14584</strain>
    </source>
</reference>
<feature type="region of interest" description="Disordered" evidence="1">
    <location>
        <begin position="48"/>
        <end position="69"/>
    </location>
</feature>
<dbReference type="EMBL" id="CP029192">
    <property type="protein sequence ID" value="QES36137.1"/>
    <property type="molecule type" value="Genomic_DNA"/>
</dbReference>
<accession>A0A5P2C110</accession>
<gene>
    <name evidence="2" type="ORF">DEJ48_24430</name>
</gene>
<sequence>MHPYVHLMLHEERAERLRRAAAPRRTNRHHLRAQLGWRLVELGLRLVSSSGPSRPFPAPAARRPFPSAS</sequence>
<dbReference type="AlphaFoldDB" id="A0A5P2C110"/>
<name>A0A5P2C110_STRVZ</name>
<evidence type="ECO:0000313" key="3">
    <source>
        <dbReference type="Proteomes" id="UP000322927"/>
    </source>
</evidence>
<evidence type="ECO:0000313" key="2">
    <source>
        <dbReference type="EMBL" id="QES36137.1"/>
    </source>
</evidence>
<dbReference type="Proteomes" id="UP000322927">
    <property type="component" value="Chromosome"/>
</dbReference>
<organism evidence="2 3">
    <name type="scientific">Streptomyces venezuelae</name>
    <dbReference type="NCBI Taxonomy" id="54571"/>
    <lineage>
        <taxon>Bacteria</taxon>
        <taxon>Bacillati</taxon>
        <taxon>Actinomycetota</taxon>
        <taxon>Actinomycetes</taxon>
        <taxon>Kitasatosporales</taxon>
        <taxon>Streptomycetaceae</taxon>
        <taxon>Streptomyces</taxon>
    </lineage>
</organism>
<proteinExistence type="predicted"/>